<sequence length="238" mass="28112">MMREQIFIEYGEHRIICTLERRPRRTLEIAVEPDMTVSVVAPLDASIEAVETRLRKRAAWILRQKRYFMQFIPRTPERLYVAGETHLYLGRQYRLKIIENIQQRVSVTRGSLLVHSPRPKNSQVTQEIVESWFRERAKVKFAERLAVSVDRFPVPETFTPIALVVRHLPQRWGSMTTAGRLILNRRLVHAPIDAIDYVITHELCHMAEPHHGQAFFALLDRTLPDWRKRKDRLERMMA</sequence>
<dbReference type="InterPro" id="IPR002725">
    <property type="entry name" value="YgjP-like_metallopeptidase"/>
</dbReference>
<gene>
    <name evidence="2" type="ORF">EHO51_19615</name>
</gene>
<accession>A0A3G8MD29</accession>
<feature type="domain" description="YgjP-like metallopeptidase" evidence="1">
    <location>
        <begin position="25"/>
        <end position="235"/>
    </location>
</feature>
<protein>
    <submittedName>
        <fullName evidence="2">M48 family peptidase</fullName>
    </submittedName>
</protein>
<name>A0A3G8MD29_9HYPH</name>
<dbReference type="RefSeq" id="WP_124740526.1">
    <property type="nucleotide sequence ID" value="NZ_CP034088.1"/>
</dbReference>
<evidence type="ECO:0000259" key="1">
    <source>
        <dbReference type="Pfam" id="PF01863"/>
    </source>
</evidence>
<dbReference type="CDD" id="cd07344">
    <property type="entry name" value="M48_yhfN_like"/>
    <property type="match status" value="1"/>
</dbReference>
<geneLocation type="plasmid" evidence="3">
    <name>pgw6_2</name>
</geneLocation>
<dbReference type="KEGG" id="mros:EHO51_19615"/>
<dbReference type="PANTHER" id="PTHR30399:SF1">
    <property type="entry name" value="UTP PYROPHOSPHATASE"/>
    <property type="match status" value="1"/>
</dbReference>
<organism evidence="2 3">
    <name type="scientific">Methylocystis rosea</name>
    <dbReference type="NCBI Taxonomy" id="173366"/>
    <lineage>
        <taxon>Bacteria</taxon>
        <taxon>Pseudomonadati</taxon>
        <taxon>Pseudomonadota</taxon>
        <taxon>Alphaproteobacteria</taxon>
        <taxon>Hyphomicrobiales</taxon>
        <taxon>Methylocystaceae</taxon>
        <taxon>Methylocystis</taxon>
    </lineage>
</organism>
<evidence type="ECO:0000313" key="2">
    <source>
        <dbReference type="EMBL" id="AZG79022.1"/>
    </source>
</evidence>
<dbReference type="EMBL" id="CP034088">
    <property type="protein sequence ID" value="AZG79022.1"/>
    <property type="molecule type" value="Genomic_DNA"/>
</dbReference>
<reference evidence="2 3" key="1">
    <citation type="submission" date="2018-11" db="EMBL/GenBank/DDBJ databases">
        <title>Genome squencing of methanotrophic bacteria isolated from alkaline groundwater in Korea.</title>
        <authorList>
            <person name="Nguyen L.N."/>
        </authorList>
    </citation>
    <scope>NUCLEOTIDE SEQUENCE [LARGE SCALE GENOMIC DNA]</scope>
    <source>
        <strain evidence="2 3">GW6</strain>
        <plasmid evidence="3">pgw6_2</plasmid>
    </source>
</reference>
<proteinExistence type="predicted"/>
<dbReference type="Gene3D" id="3.30.2010.10">
    <property type="entry name" value="Metalloproteases ('zincins'), catalytic domain"/>
    <property type="match status" value="1"/>
</dbReference>
<dbReference type="Pfam" id="PF01863">
    <property type="entry name" value="YgjP-like"/>
    <property type="match status" value="1"/>
</dbReference>
<evidence type="ECO:0000313" key="3">
    <source>
        <dbReference type="Proteomes" id="UP000273982"/>
    </source>
</evidence>
<dbReference type="InterPro" id="IPR053136">
    <property type="entry name" value="UTP_pyrophosphatase-like"/>
</dbReference>
<dbReference type="Proteomes" id="UP000273982">
    <property type="component" value="Plasmid pGW6_2"/>
</dbReference>
<dbReference type="AlphaFoldDB" id="A0A3G8MD29"/>
<dbReference type="PANTHER" id="PTHR30399">
    <property type="entry name" value="UNCHARACTERIZED PROTEIN YGJP"/>
    <property type="match status" value="1"/>
</dbReference>
<keyword evidence="2" id="KW-0614">Plasmid</keyword>